<name>A0ABP8UZW5_9GAMM</name>
<evidence type="ECO:0000259" key="1">
    <source>
        <dbReference type="SMART" id="SM01321"/>
    </source>
</evidence>
<evidence type="ECO:0000313" key="3">
    <source>
        <dbReference type="Proteomes" id="UP001500604"/>
    </source>
</evidence>
<dbReference type="InterPro" id="IPR002686">
    <property type="entry name" value="Transposase_17"/>
</dbReference>
<dbReference type="RefSeq" id="WP_345194322.1">
    <property type="nucleotide sequence ID" value="NZ_BAABFL010000085.1"/>
</dbReference>
<organism evidence="2 3">
    <name type="scientific">Kistimonas scapharcae</name>
    <dbReference type="NCBI Taxonomy" id="1036133"/>
    <lineage>
        <taxon>Bacteria</taxon>
        <taxon>Pseudomonadati</taxon>
        <taxon>Pseudomonadota</taxon>
        <taxon>Gammaproteobacteria</taxon>
        <taxon>Oceanospirillales</taxon>
        <taxon>Endozoicomonadaceae</taxon>
        <taxon>Kistimonas</taxon>
    </lineage>
</organism>
<dbReference type="Pfam" id="PF01797">
    <property type="entry name" value="Y1_Tnp"/>
    <property type="match status" value="1"/>
</dbReference>
<proteinExistence type="predicted"/>
<sequence length="150" mass="17808">MPDYKSLTHTRWDCKYHVVFIPKRRQKVIYGRLRKFLGNIFHELAKRKGCEILEGHLMRDHVHICISTPPKYSVSHVVGYLKGKCAIAIARHFKGWQRNFSGEHFWARGYFVTTVGLDEDVVRAYIRDQEKNDERHDQLNLGWDSRPWAQ</sequence>
<reference evidence="3" key="1">
    <citation type="journal article" date="2019" name="Int. J. Syst. Evol. Microbiol.">
        <title>The Global Catalogue of Microorganisms (GCM) 10K type strain sequencing project: providing services to taxonomists for standard genome sequencing and annotation.</title>
        <authorList>
            <consortium name="The Broad Institute Genomics Platform"/>
            <consortium name="The Broad Institute Genome Sequencing Center for Infectious Disease"/>
            <person name="Wu L."/>
            <person name="Ma J."/>
        </authorList>
    </citation>
    <scope>NUCLEOTIDE SEQUENCE [LARGE SCALE GENOMIC DNA]</scope>
    <source>
        <strain evidence="3">JCM 17805</strain>
    </source>
</reference>
<accession>A0ABP8UZW5</accession>
<dbReference type="InterPro" id="IPR036515">
    <property type="entry name" value="Transposase_17_sf"/>
</dbReference>
<dbReference type="EMBL" id="BAABFL010000085">
    <property type="protein sequence ID" value="GAA4648640.1"/>
    <property type="molecule type" value="Genomic_DNA"/>
</dbReference>
<dbReference type="Proteomes" id="UP001500604">
    <property type="component" value="Unassembled WGS sequence"/>
</dbReference>
<dbReference type="SMART" id="SM01321">
    <property type="entry name" value="Y1_Tnp"/>
    <property type="match status" value="1"/>
</dbReference>
<gene>
    <name evidence="2" type="primary">tnpA_1</name>
    <name evidence="2" type="ORF">GCM10023116_09100</name>
</gene>
<dbReference type="PANTHER" id="PTHR33360">
    <property type="entry name" value="TRANSPOSASE FOR INSERTION SEQUENCE ELEMENT IS200"/>
    <property type="match status" value="1"/>
</dbReference>
<protein>
    <submittedName>
        <fullName evidence="2">IS200/IS605-like element ISAzo20 family transposase</fullName>
    </submittedName>
</protein>
<comment type="caution">
    <text evidence="2">The sequence shown here is derived from an EMBL/GenBank/DDBJ whole genome shotgun (WGS) entry which is preliminary data.</text>
</comment>
<dbReference type="NCBIfam" id="NF033573">
    <property type="entry name" value="transpos_IS200"/>
    <property type="match status" value="1"/>
</dbReference>
<dbReference type="SUPFAM" id="SSF143422">
    <property type="entry name" value="Transposase IS200-like"/>
    <property type="match status" value="1"/>
</dbReference>
<evidence type="ECO:0000313" key="2">
    <source>
        <dbReference type="EMBL" id="GAA4648640.1"/>
    </source>
</evidence>
<keyword evidence="3" id="KW-1185">Reference proteome</keyword>
<dbReference type="Gene3D" id="3.30.70.1290">
    <property type="entry name" value="Transposase IS200-like"/>
    <property type="match status" value="1"/>
</dbReference>
<dbReference type="PANTHER" id="PTHR33360:SF2">
    <property type="entry name" value="TRANSPOSASE FOR INSERTION SEQUENCE ELEMENT IS200"/>
    <property type="match status" value="1"/>
</dbReference>
<feature type="domain" description="Transposase IS200-like" evidence="1">
    <location>
        <begin position="11"/>
        <end position="129"/>
    </location>
</feature>